<evidence type="ECO:0000313" key="2">
    <source>
        <dbReference type="Proteomes" id="UP001428341"/>
    </source>
</evidence>
<dbReference type="AlphaFoldDB" id="A0AAP0MEH9"/>
<comment type="caution">
    <text evidence="1">The sequence shown here is derived from an EMBL/GenBank/DDBJ whole genome shotgun (WGS) entry which is preliminary data.</text>
</comment>
<keyword evidence="2" id="KW-1185">Reference proteome</keyword>
<dbReference type="EMBL" id="JBCGBO010000005">
    <property type="protein sequence ID" value="KAK9200520.1"/>
    <property type="molecule type" value="Genomic_DNA"/>
</dbReference>
<gene>
    <name evidence="1" type="ORF">WN944_015718</name>
</gene>
<organism evidence="1 2">
    <name type="scientific">Citrus x changshan-huyou</name>
    <dbReference type="NCBI Taxonomy" id="2935761"/>
    <lineage>
        <taxon>Eukaryota</taxon>
        <taxon>Viridiplantae</taxon>
        <taxon>Streptophyta</taxon>
        <taxon>Embryophyta</taxon>
        <taxon>Tracheophyta</taxon>
        <taxon>Spermatophyta</taxon>
        <taxon>Magnoliopsida</taxon>
        <taxon>eudicotyledons</taxon>
        <taxon>Gunneridae</taxon>
        <taxon>Pentapetalae</taxon>
        <taxon>rosids</taxon>
        <taxon>malvids</taxon>
        <taxon>Sapindales</taxon>
        <taxon>Rutaceae</taxon>
        <taxon>Aurantioideae</taxon>
        <taxon>Citrus</taxon>
    </lineage>
</organism>
<evidence type="ECO:0000313" key="1">
    <source>
        <dbReference type="EMBL" id="KAK9200520.1"/>
    </source>
</evidence>
<dbReference type="Proteomes" id="UP001428341">
    <property type="component" value="Unassembled WGS sequence"/>
</dbReference>
<reference evidence="1 2" key="1">
    <citation type="submission" date="2024-05" db="EMBL/GenBank/DDBJ databases">
        <title>Haplotype-resolved chromosome-level genome assembly of Huyou (Citrus changshanensis).</title>
        <authorList>
            <person name="Miao C."/>
            <person name="Chen W."/>
            <person name="Wu Y."/>
            <person name="Wang L."/>
            <person name="Zhao S."/>
            <person name="Grierson D."/>
            <person name="Xu C."/>
            <person name="Chen K."/>
        </authorList>
    </citation>
    <scope>NUCLEOTIDE SEQUENCE [LARGE SCALE GENOMIC DNA]</scope>
    <source>
        <strain evidence="1">01-14</strain>
        <tissue evidence="1">Leaf</tissue>
    </source>
</reference>
<name>A0AAP0MEH9_9ROSI</name>
<sequence>MLFGDLEHITSTRMLFGHLEHITSTRMLFGHLDHITSTRRLFDDLEQIISTRMLVGYPLMDHLLIGYLLINYLLMVLTDQQLMNVLLIVGGSSWRSTSNFPPNKFNVDARIGDQVTNQLIQILASTFGAPFVTGNNFSASVSRCRHCRTASISVVAAIPPQSLFKVLLDRVEKFIQSVAVYEDQIFQKRTRIQQEENLRGRLHCVCNVDDKAISNIGFSKVLQGCVHIVGRLAGYLLIDHLLIGYLVINYVLMVLTDQQLMNVLLIVGGSSWRSTSNFPPNKFNVDARIGDRVTNRLIRILASTFGAVCGESIQKANLLSLSRAEYYHARIATSSLLFVNKKAEQVVKNKAIKHIWHLSIVVSLNSYTNCTKRAYSSSLLL</sequence>
<accession>A0AAP0MEH9</accession>
<protein>
    <submittedName>
        <fullName evidence="1">Uncharacterized protein</fullName>
    </submittedName>
</protein>
<proteinExistence type="predicted"/>